<accession>A0A2P5F6P4</accession>
<dbReference type="InterPro" id="IPR000262">
    <property type="entry name" value="FMN-dep_DH"/>
</dbReference>
<reference evidence="4" key="1">
    <citation type="submission" date="2016-06" db="EMBL/GenBank/DDBJ databases">
        <title>Parallel loss of symbiosis genes in relatives of nitrogen-fixing non-legume Parasponia.</title>
        <authorList>
            <person name="Van Velzen R."/>
            <person name="Holmer R."/>
            <person name="Bu F."/>
            <person name="Rutten L."/>
            <person name="Van Zeijl A."/>
            <person name="Liu W."/>
            <person name="Santuari L."/>
            <person name="Cao Q."/>
            <person name="Sharma T."/>
            <person name="Shen D."/>
            <person name="Roswanjaya Y."/>
            <person name="Wardhani T."/>
            <person name="Kalhor M.S."/>
            <person name="Jansen J."/>
            <person name="Van den Hoogen J."/>
            <person name="Gungor B."/>
            <person name="Hartog M."/>
            <person name="Hontelez J."/>
            <person name="Verver J."/>
            <person name="Yang W.-C."/>
            <person name="Schijlen E."/>
            <person name="Repin R."/>
            <person name="Schilthuizen M."/>
            <person name="Schranz E."/>
            <person name="Heidstra R."/>
            <person name="Miyata K."/>
            <person name="Fedorova E."/>
            <person name="Kohlen W."/>
            <person name="Bisseling T."/>
            <person name="Smit S."/>
            <person name="Geurts R."/>
        </authorList>
    </citation>
    <scope>NUCLEOTIDE SEQUENCE [LARGE SCALE GENOMIC DNA]</scope>
    <source>
        <strain evidence="4">cv. RG33-2</strain>
    </source>
</reference>
<evidence type="ECO:0000256" key="1">
    <source>
        <dbReference type="ARBA" id="ARBA00001917"/>
    </source>
</evidence>
<evidence type="ECO:0000313" key="3">
    <source>
        <dbReference type="EMBL" id="PON93464.1"/>
    </source>
</evidence>
<dbReference type="Pfam" id="PF01070">
    <property type="entry name" value="FMN_dh"/>
    <property type="match status" value="1"/>
</dbReference>
<comment type="cofactor">
    <cofactor evidence="1">
        <name>FMN</name>
        <dbReference type="ChEBI" id="CHEBI:58210"/>
    </cofactor>
</comment>
<dbReference type="Gene3D" id="3.20.20.70">
    <property type="entry name" value="Aldolase class I"/>
    <property type="match status" value="1"/>
</dbReference>
<comment type="caution">
    <text evidence="3">The sequence shown here is derived from an EMBL/GenBank/DDBJ whole genome shotgun (WGS) entry which is preliminary data.</text>
</comment>
<name>A0A2P5F6P4_TREOI</name>
<keyword evidence="4" id="KW-1185">Reference proteome</keyword>
<dbReference type="SUPFAM" id="SSF51395">
    <property type="entry name" value="FMN-linked oxidoreductases"/>
    <property type="match status" value="1"/>
</dbReference>
<evidence type="ECO:0000313" key="4">
    <source>
        <dbReference type="Proteomes" id="UP000237000"/>
    </source>
</evidence>
<feature type="domain" description="FMN-dependent dehydrogenase" evidence="2">
    <location>
        <begin position="15"/>
        <end position="69"/>
    </location>
</feature>
<proteinExistence type="predicted"/>
<gene>
    <name evidence="3" type="ORF">TorRG33x02_107420</name>
</gene>
<dbReference type="PANTHER" id="PTHR10578:SF67">
    <property type="entry name" value="PEROXISOMAL (S)-2-HYDROXYACID OXIDASE GLO3"/>
    <property type="match status" value="1"/>
</dbReference>
<dbReference type="AlphaFoldDB" id="A0A2P5F6P4"/>
<sequence>MAHVPFNMNDFEELAKQLLPKMHYDLYSGGAEDQNTLKENHVEAFRRIKLRPRVLINVSKIDISTTILG</sequence>
<dbReference type="InParanoid" id="A0A2P5F6P4"/>
<dbReference type="EMBL" id="JXTC01000058">
    <property type="protein sequence ID" value="PON93464.1"/>
    <property type="molecule type" value="Genomic_DNA"/>
</dbReference>
<dbReference type="STRING" id="63057.A0A2P5F6P4"/>
<dbReference type="GO" id="GO:0016491">
    <property type="term" value="F:oxidoreductase activity"/>
    <property type="evidence" value="ECO:0007669"/>
    <property type="project" value="InterPro"/>
</dbReference>
<evidence type="ECO:0000259" key="2">
    <source>
        <dbReference type="Pfam" id="PF01070"/>
    </source>
</evidence>
<dbReference type="InterPro" id="IPR013785">
    <property type="entry name" value="Aldolase_TIM"/>
</dbReference>
<protein>
    <submittedName>
        <fullName evidence="3">FMN-dependent dehydrogenase</fullName>
    </submittedName>
</protein>
<organism evidence="3 4">
    <name type="scientific">Trema orientale</name>
    <name type="common">Charcoal tree</name>
    <name type="synonym">Celtis orientalis</name>
    <dbReference type="NCBI Taxonomy" id="63057"/>
    <lineage>
        <taxon>Eukaryota</taxon>
        <taxon>Viridiplantae</taxon>
        <taxon>Streptophyta</taxon>
        <taxon>Embryophyta</taxon>
        <taxon>Tracheophyta</taxon>
        <taxon>Spermatophyta</taxon>
        <taxon>Magnoliopsida</taxon>
        <taxon>eudicotyledons</taxon>
        <taxon>Gunneridae</taxon>
        <taxon>Pentapetalae</taxon>
        <taxon>rosids</taxon>
        <taxon>fabids</taxon>
        <taxon>Rosales</taxon>
        <taxon>Cannabaceae</taxon>
        <taxon>Trema</taxon>
    </lineage>
</organism>
<dbReference type="PANTHER" id="PTHR10578">
    <property type="entry name" value="S -2-HYDROXY-ACID OXIDASE-RELATED"/>
    <property type="match status" value="1"/>
</dbReference>
<dbReference type="Proteomes" id="UP000237000">
    <property type="component" value="Unassembled WGS sequence"/>
</dbReference>
<dbReference type="OrthoDB" id="25826at2759"/>